<accession>A0A382H7P2</accession>
<gene>
    <name evidence="1" type="ORF">METZ01_LOCUS236076</name>
</gene>
<proteinExistence type="predicted"/>
<organism evidence="1">
    <name type="scientific">marine metagenome</name>
    <dbReference type="NCBI Taxonomy" id="408172"/>
    <lineage>
        <taxon>unclassified sequences</taxon>
        <taxon>metagenomes</taxon>
        <taxon>ecological metagenomes</taxon>
    </lineage>
</organism>
<protein>
    <recommendedName>
        <fullName evidence="2">DUF4258 domain-containing protein</fullName>
    </recommendedName>
</protein>
<reference evidence="1" key="1">
    <citation type="submission" date="2018-05" db="EMBL/GenBank/DDBJ databases">
        <authorList>
            <person name="Lanie J.A."/>
            <person name="Ng W.-L."/>
            <person name="Kazmierczak K.M."/>
            <person name="Andrzejewski T.M."/>
            <person name="Davidsen T.M."/>
            <person name="Wayne K.J."/>
            <person name="Tettelin H."/>
            <person name="Glass J.I."/>
            <person name="Rusch D."/>
            <person name="Podicherti R."/>
            <person name="Tsui H.-C.T."/>
            <person name="Winkler M.E."/>
        </authorList>
    </citation>
    <scope>NUCLEOTIDE SEQUENCE</scope>
</reference>
<evidence type="ECO:0000313" key="1">
    <source>
        <dbReference type="EMBL" id="SVB83222.1"/>
    </source>
</evidence>
<dbReference type="AlphaFoldDB" id="A0A382H7P2"/>
<name>A0A382H7P2_9ZZZZ</name>
<dbReference type="EMBL" id="UINC01059611">
    <property type="protein sequence ID" value="SVB83222.1"/>
    <property type="molecule type" value="Genomic_DNA"/>
</dbReference>
<evidence type="ECO:0008006" key="2">
    <source>
        <dbReference type="Google" id="ProtNLM"/>
    </source>
</evidence>
<sequence length="94" mass="10890">MNISKHAELRIKQRGISKTVLDYVDSDLPCRYENQSNKILLTKKIVEIETKKLQAEIEAKRNIITKLEKHKGTEFVFNSTGDVLITVYRRPSSK</sequence>